<accession>A0A1G2QW25</accession>
<evidence type="ECO:0000313" key="1">
    <source>
        <dbReference type="EMBL" id="OHA64703.1"/>
    </source>
</evidence>
<name>A0A1G2QW25_9BACT</name>
<proteinExistence type="predicted"/>
<organism evidence="1 2">
    <name type="scientific">Candidatus Wildermuthbacteria bacterium RIFCSPHIGHO2_01_FULL_48_27b</name>
    <dbReference type="NCBI Taxonomy" id="1802447"/>
    <lineage>
        <taxon>Bacteria</taxon>
        <taxon>Candidatus Wildermuthiibacteriota</taxon>
    </lineage>
</organism>
<gene>
    <name evidence="1" type="ORF">A2843_00275</name>
</gene>
<reference evidence="1 2" key="1">
    <citation type="journal article" date="2016" name="Nat. Commun.">
        <title>Thousands of microbial genomes shed light on interconnected biogeochemical processes in an aquifer system.</title>
        <authorList>
            <person name="Anantharaman K."/>
            <person name="Brown C.T."/>
            <person name="Hug L.A."/>
            <person name="Sharon I."/>
            <person name="Castelle C.J."/>
            <person name="Probst A.J."/>
            <person name="Thomas B.C."/>
            <person name="Singh A."/>
            <person name="Wilkins M.J."/>
            <person name="Karaoz U."/>
            <person name="Brodie E.L."/>
            <person name="Williams K.H."/>
            <person name="Hubbard S.S."/>
            <person name="Banfield J.F."/>
        </authorList>
    </citation>
    <scope>NUCLEOTIDE SEQUENCE [LARGE SCALE GENOMIC DNA]</scope>
</reference>
<dbReference type="Proteomes" id="UP000178170">
    <property type="component" value="Unassembled WGS sequence"/>
</dbReference>
<evidence type="ECO:0000313" key="2">
    <source>
        <dbReference type="Proteomes" id="UP000178170"/>
    </source>
</evidence>
<dbReference type="AlphaFoldDB" id="A0A1G2QW25"/>
<comment type="caution">
    <text evidence="1">The sequence shown here is derived from an EMBL/GenBank/DDBJ whole genome shotgun (WGS) entry which is preliminary data.</text>
</comment>
<protein>
    <submittedName>
        <fullName evidence="1">Uncharacterized protein</fullName>
    </submittedName>
</protein>
<dbReference type="EMBL" id="MHTS01000009">
    <property type="protein sequence ID" value="OHA64703.1"/>
    <property type="molecule type" value="Genomic_DNA"/>
</dbReference>
<sequence length="95" mass="10802">MEKWCGKVVLITIDTTVRLAILTDIGFYDSSRAWTTYFGGLERSFQLYLRGFPVESGVRFFFCLLALVLAIGEKADSELYILQSIVRNVIKVEAK</sequence>